<protein>
    <submittedName>
        <fullName evidence="1">Uncharacterized protein</fullName>
    </submittedName>
</protein>
<name>A0A7S4G7T5_9EUGL</name>
<gene>
    <name evidence="1" type="ORF">EGYM00163_LOCUS39198</name>
</gene>
<accession>A0A7S4G7T5</accession>
<dbReference type="AlphaFoldDB" id="A0A7S4G7T5"/>
<organism evidence="1">
    <name type="scientific">Eutreptiella gymnastica</name>
    <dbReference type="NCBI Taxonomy" id="73025"/>
    <lineage>
        <taxon>Eukaryota</taxon>
        <taxon>Discoba</taxon>
        <taxon>Euglenozoa</taxon>
        <taxon>Euglenida</taxon>
        <taxon>Spirocuta</taxon>
        <taxon>Euglenophyceae</taxon>
        <taxon>Eutreptiales</taxon>
        <taxon>Eutreptiaceae</taxon>
        <taxon>Eutreptiella</taxon>
    </lineage>
</organism>
<reference evidence="1" key="1">
    <citation type="submission" date="2021-01" db="EMBL/GenBank/DDBJ databases">
        <authorList>
            <person name="Corre E."/>
            <person name="Pelletier E."/>
            <person name="Niang G."/>
            <person name="Scheremetjew M."/>
            <person name="Finn R."/>
            <person name="Kale V."/>
            <person name="Holt S."/>
            <person name="Cochrane G."/>
            <person name="Meng A."/>
            <person name="Brown T."/>
            <person name="Cohen L."/>
        </authorList>
    </citation>
    <scope>NUCLEOTIDE SEQUENCE</scope>
    <source>
        <strain evidence="1">CCMP1594</strain>
    </source>
</reference>
<dbReference type="EMBL" id="HBJA01113573">
    <property type="protein sequence ID" value="CAE0827936.1"/>
    <property type="molecule type" value="Transcribed_RNA"/>
</dbReference>
<proteinExistence type="predicted"/>
<evidence type="ECO:0000313" key="1">
    <source>
        <dbReference type="EMBL" id="CAE0827936.1"/>
    </source>
</evidence>
<sequence>MYDDLCAWTTRHVAKRGRTVISIPRAPSPPPNHVVFMHNQKVGSPNPTVPRVAEATPPAVLTTALFSQAGGGGSGMQPKRSEHPFLAQARSFLPHLPLPNSLSRAHF</sequence>